<proteinExistence type="predicted"/>
<evidence type="ECO:0000256" key="1">
    <source>
        <dbReference type="SAM" id="MobiDB-lite"/>
    </source>
</evidence>
<comment type="caution">
    <text evidence="2">The sequence shown here is derived from an EMBL/GenBank/DDBJ whole genome shotgun (WGS) entry which is preliminary data.</text>
</comment>
<gene>
    <name evidence="2" type="ORF">GCM10007298_33840</name>
</gene>
<dbReference type="SUPFAM" id="SSF140453">
    <property type="entry name" value="EsxAB dimer-like"/>
    <property type="match status" value="1"/>
</dbReference>
<evidence type="ECO:0000313" key="2">
    <source>
        <dbReference type="EMBL" id="GGF35260.1"/>
    </source>
</evidence>
<protein>
    <submittedName>
        <fullName evidence="2">Uncharacterized protein</fullName>
    </submittedName>
</protein>
<feature type="compositionally biased region" description="Polar residues" evidence="1">
    <location>
        <begin position="265"/>
        <end position="275"/>
    </location>
</feature>
<feature type="region of interest" description="Disordered" evidence="1">
    <location>
        <begin position="257"/>
        <end position="280"/>
    </location>
</feature>
<name>A0ABQ1V2M0_9NOCA</name>
<organism evidence="2 3">
    <name type="scientific">Williamsia phyllosphaerae</name>
    <dbReference type="NCBI Taxonomy" id="885042"/>
    <lineage>
        <taxon>Bacteria</taxon>
        <taxon>Bacillati</taxon>
        <taxon>Actinomycetota</taxon>
        <taxon>Actinomycetes</taxon>
        <taxon>Mycobacteriales</taxon>
        <taxon>Nocardiaceae</taxon>
        <taxon>Williamsia</taxon>
    </lineage>
</organism>
<keyword evidence="3" id="KW-1185">Reference proteome</keyword>
<reference evidence="3" key="1">
    <citation type="journal article" date="2019" name="Int. J. Syst. Evol. Microbiol.">
        <title>The Global Catalogue of Microorganisms (GCM) 10K type strain sequencing project: providing services to taxonomists for standard genome sequencing and annotation.</title>
        <authorList>
            <consortium name="The Broad Institute Genomics Platform"/>
            <consortium name="The Broad Institute Genome Sequencing Center for Infectious Disease"/>
            <person name="Wu L."/>
            <person name="Ma J."/>
        </authorList>
    </citation>
    <scope>NUCLEOTIDE SEQUENCE [LARGE SCALE GENOMIC DNA]</scope>
    <source>
        <strain evidence="3">CCM 7855</strain>
    </source>
</reference>
<dbReference type="EMBL" id="BMCS01000002">
    <property type="protein sequence ID" value="GGF35260.1"/>
    <property type="molecule type" value="Genomic_DNA"/>
</dbReference>
<evidence type="ECO:0000313" key="3">
    <source>
        <dbReference type="Proteomes" id="UP000632454"/>
    </source>
</evidence>
<accession>A0ABQ1V2M0</accession>
<dbReference type="Proteomes" id="UP000632454">
    <property type="component" value="Unassembled WGS sequence"/>
</dbReference>
<sequence length="466" mass="47367">MLPSRARLQGWDPGGLAAKSGPITSGGAAVESAVATIAANCRTLPALHGWSGESHDAATAAFDRSKRPAAAIADAAEAIAQALVVGSHAVGTARTQLLDKATAIEAGRLLVTDGWVVLLKPLAMTRAEAVELQKLQAAEQAEINRLLAAVDDADNATARDLSAAAQRFGFTPPGSGDWLSTLVTVGSTRPGDDVADPRLPMTMLAQKQAQAADAATTVAARTDDTERNGTKLAVITMQDGSRREIREWKDQVPEKGQMPLFFSGRSPTTGSSETTYDPDGNRVLTIGSSTSVEGTSRTIRKADGSGVVAYIGAQGQKSGWTFGTDGSYEKDLPTDAPFFTHPELTVTGGGISALQNFAESPKGVAALGEATASKVAVGAKYGGPALGIATTVYDMAVADNQYEACRAMYSGVGGTVGGTVSGMAGGAAGAIAGGVGAPIGAGLGTIAGTWIFGKLGDEIGQMVCAK</sequence>
<dbReference type="InterPro" id="IPR036689">
    <property type="entry name" value="ESAT-6-like_sf"/>
</dbReference>